<dbReference type="Proteomes" id="UP000272025">
    <property type="component" value="Unassembled WGS sequence"/>
</dbReference>
<evidence type="ECO:0000259" key="4">
    <source>
        <dbReference type="Pfam" id="PF23317"/>
    </source>
</evidence>
<dbReference type="Pfam" id="PF23317">
    <property type="entry name" value="YVC1_C"/>
    <property type="match status" value="1"/>
</dbReference>
<dbReference type="AlphaFoldDB" id="A0A3N2Q578"/>
<dbReference type="PANTHER" id="PTHR35859:SF1">
    <property type="entry name" value="NONSELECTIVE CATION CHANNEL PROTEIN"/>
    <property type="match status" value="1"/>
</dbReference>
<keyword evidence="2" id="KW-1133">Transmembrane helix</keyword>
<accession>A0A3N2Q578</accession>
<dbReference type="PANTHER" id="PTHR35859">
    <property type="entry name" value="NONSELECTIVE CATION CHANNEL PROTEIN"/>
    <property type="match status" value="1"/>
</dbReference>
<evidence type="ECO:0000313" key="6">
    <source>
        <dbReference type="Proteomes" id="UP000272025"/>
    </source>
</evidence>
<feature type="transmembrane region" description="Helical" evidence="2">
    <location>
        <begin position="345"/>
        <end position="365"/>
    </location>
</feature>
<dbReference type="GeneID" id="39577872"/>
<feature type="domain" description="YVC1 N-terminal linker helical" evidence="3">
    <location>
        <begin position="51"/>
        <end position="230"/>
    </location>
</feature>
<sequence>MPRSNWVSRVVGWDRPRREQPAWLHGDRQHLLPTHSHTDRHVVSTIPAAQVTKVALKLRHLVESAVPCDLDESEITRAHSSIITPEVVQAAKEAGGSEYRACVVFCLLICKAWFRQQSVVELWDADLHRGREVACEVIAKKLIETEDDTSFLLHNILLQRYSILVDGEPTYPANAIERAVDLHAVDVITSSGYQKCVDHLWRGWLVQDEDNPTTFVDYANRDKISFFTHLDPDRIRVPRYQNATQLLVTIAFLVLFTVAVNTPNPSGRLDVAEVLLYLFTLGFICNEVTKVYKAGYRILGFWNAVNGVLYTLITASFVLRMVGLGQPLDHGHEDPAHHREFYRTLSYNFLAFSAPLFWCRLLLYLDTFRFFGAMLVVLKVMMKESLIFFALLAVVIVGFLQAFIGLDIVDDMAVDEYGVIIKAMANAVMQSPEFDTFGRFSPPFGTLLYYFFTFIVMVILLNVLIALYNSAYEDIYQNADAEFLALFAHKTLQFVRAPDENVYIPPFNLVEIVLIALFGWWMPAGRFEQLNDAVMSCCYAPVMVAAAAYESNVARAIHRNRARGGSGDDYDDVVDHEWERVACAPETQVDFEAEGWDKVCEAAKSDIEVEPAVQEVRQLRAEVEELKRMLAEISRAVGAAAAGEESK</sequence>
<evidence type="ECO:0000259" key="3">
    <source>
        <dbReference type="Pfam" id="PF23190"/>
    </source>
</evidence>
<proteinExistence type="predicted"/>
<name>A0A3N2Q578_SODAK</name>
<feature type="coiled-coil region" evidence="1">
    <location>
        <begin position="609"/>
        <end position="636"/>
    </location>
</feature>
<feature type="transmembrane region" description="Helical" evidence="2">
    <location>
        <begin position="502"/>
        <end position="521"/>
    </location>
</feature>
<keyword evidence="1" id="KW-0175">Coiled coil</keyword>
<feature type="transmembrane region" description="Helical" evidence="2">
    <location>
        <begin position="243"/>
        <end position="262"/>
    </location>
</feature>
<reference evidence="5 6" key="1">
    <citation type="journal article" date="2018" name="Mol. Ecol.">
        <title>The obligate alkalophilic soda-lake fungus Sodiomyces alkalinus has shifted to a protein diet.</title>
        <authorList>
            <person name="Grum-Grzhimaylo A.A."/>
            <person name="Falkoski D.L."/>
            <person name="van den Heuvel J."/>
            <person name="Valero-Jimenez C.A."/>
            <person name="Min B."/>
            <person name="Choi I.G."/>
            <person name="Lipzen A."/>
            <person name="Daum C.G."/>
            <person name="Aanen D.K."/>
            <person name="Tsang A."/>
            <person name="Henrissat B."/>
            <person name="Bilanenko E.N."/>
            <person name="de Vries R.P."/>
            <person name="van Kan J.A.L."/>
            <person name="Grigoriev I.V."/>
            <person name="Debets A.J.M."/>
        </authorList>
    </citation>
    <scope>NUCLEOTIDE SEQUENCE [LARGE SCALE GENOMIC DNA]</scope>
    <source>
        <strain evidence="5 6">F11</strain>
    </source>
</reference>
<protein>
    <submittedName>
        <fullName evidence="5">Uncharacterized protein</fullName>
    </submittedName>
</protein>
<feature type="domain" description="Calcium channel YVC1-like C-terminal transmembrane" evidence="4">
    <location>
        <begin position="257"/>
        <end position="554"/>
    </location>
</feature>
<dbReference type="OrthoDB" id="301415at2759"/>
<evidence type="ECO:0000256" key="1">
    <source>
        <dbReference type="SAM" id="Coils"/>
    </source>
</evidence>
<feature type="transmembrane region" description="Helical" evidence="2">
    <location>
        <begin position="274"/>
        <end position="292"/>
    </location>
</feature>
<dbReference type="STRING" id="1314773.A0A3N2Q578"/>
<evidence type="ECO:0000256" key="2">
    <source>
        <dbReference type="SAM" id="Phobius"/>
    </source>
</evidence>
<keyword evidence="2" id="KW-0812">Transmembrane</keyword>
<dbReference type="InterPro" id="IPR056337">
    <property type="entry name" value="LHD_YVC1"/>
</dbReference>
<evidence type="ECO:0000313" key="5">
    <source>
        <dbReference type="EMBL" id="ROT41923.1"/>
    </source>
</evidence>
<keyword evidence="2" id="KW-0472">Membrane</keyword>
<dbReference type="Pfam" id="PF23190">
    <property type="entry name" value="LHD_TRPY1"/>
    <property type="match status" value="1"/>
</dbReference>
<dbReference type="InterPro" id="IPR056336">
    <property type="entry name" value="YVC1_C"/>
</dbReference>
<dbReference type="InterPro" id="IPR052971">
    <property type="entry name" value="TRP_calcium_channel"/>
</dbReference>
<feature type="transmembrane region" description="Helical" evidence="2">
    <location>
        <begin position="447"/>
        <end position="468"/>
    </location>
</feature>
<gene>
    <name evidence="5" type="ORF">SODALDRAFT_318721</name>
</gene>
<dbReference type="EMBL" id="ML119051">
    <property type="protein sequence ID" value="ROT41923.1"/>
    <property type="molecule type" value="Genomic_DNA"/>
</dbReference>
<feature type="transmembrane region" description="Helical" evidence="2">
    <location>
        <begin position="304"/>
        <end position="325"/>
    </location>
</feature>
<feature type="transmembrane region" description="Helical" evidence="2">
    <location>
        <begin position="386"/>
        <end position="406"/>
    </location>
</feature>
<organism evidence="5 6">
    <name type="scientific">Sodiomyces alkalinus (strain CBS 110278 / VKM F-3762 / F11)</name>
    <name type="common">Alkaliphilic filamentous fungus</name>
    <dbReference type="NCBI Taxonomy" id="1314773"/>
    <lineage>
        <taxon>Eukaryota</taxon>
        <taxon>Fungi</taxon>
        <taxon>Dikarya</taxon>
        <taxon>Ascomycota</taxon>
        <taxon>Pezizomycotina</taxon>
        <taxon>Sordariomycetes</taxon>
        <taxon>Hypocreomycetidae</taxon>
        <taxon>Glomerellales</taxon>
        <taxon>Plectosphaerellaceae</taxon>
        <taxon>Sodiomyces</taxon>
    </lineage>
</organism>
<keyword evidence="6" id="KW-1185">Reference proteome</keyword>
<dbReference type="RefSeq" id="XP_028469729.1">
    <property type="nucleotide sequence ID" value="XM_028609394.1"/>
</dbReference>